<dbReference type="EMBL" id="BSYO01000003">
    <property type="protein sequence ID" value="GMH02160.1"/>
    <property type="molecule type" value="Genomic_DNA"/>
</dbReference>
<dbReference type="Proteomes" id="UP001279734">
    <property type="component" value="Unassembled WGS sequence"/>
</dbReference>
<evidence type="ECO:0000313" key="3">
    <source>
        <dbReference type="Proteomes" id="UP001279734"/>
    </source>
</evidence>
<name>A0AAD3XEN5_NEPGR</name>
<dbReference type="AlphaFoldDB" id="A0AAD3XEN5"/>
<feature type="transmembrane region" description="Helical" evidence="1">
    <location>
        <begin position="210"/>
        <end position="229"/>
    </location>
</feature>
<comment type="caution">
    <text evidence="2">The sequence shown here is derived from an EMBL/GenBank/DDBJ whole genome shotgun (WGS) entry which is preliminary data.</text>
</comment>
<sequence>MLTLINVACSSNANAVLLGWRKNSIVVTAVGRGLGLSGVLMVDLLGQLLNEWSLLLYWLVAALAAGGRFALLLGSTIFLMDVAPGSQALVHQMQLEWQHHQVTSVKLADTRTSYLLNPSLLQTLQTGLFSISYRRNNAAQMSSVPLANDGCSYFMGAALLPREVVCGVIFCVDVAQLWFDLVWLVCPACIKWWLVALHVFNVVDNGRCCWTWCSALGSSIVAVFLVAASSSDAAEAGRCGLFSLIYAGAGIMLPMKWRTRCLWWCCLAGMNGILCYIIWFADPAGGEVLICYSAVLLEVEFSVTEGYCA</sequence>
<proteinExistence type="predicted"/>
<evidence type="ECO:0000256" key="1">
    <source>
        <dbReference type="SAM" id="Phobius"/>
    </source>
</evidence>
<keyword evidence="3" id="KW-1185">Reference proteome</keyword>
<feature type="transmembrane region" description="Helical" evidence="1">
    <location>
        <begin position="235"/>
        <end position="254"/>
    </location>
</feature>
<protein>
    <submittedName>
        <fullName evidence="2">Uncharacterized protein</fullName>
    </submittedName>
</protein>
<organism evidence="2 3">
    <name type="scientific">Nepenthes gracilis</name>
    <name type="common">Slender pitcher plant</name>
    <dbReference type="NCBI Taxonomy" id="150966"/>
    <lineage>
        <taxon>Eukaryota</taxon>
        <taxon>Viridiplantae</taxon>
        <taxon>Streptophyta</taxon>
        <taxon>Embryophyta</taxon>
        <taxon>Tracheophyta</taxon>
        <taxon>Spermatophyta</taxon>
        <taxon>Magnoliopsida</taxon>
        <taxon>eudicotyledons</taxon>
        <taxon>Gunneridae</taxon>
        <taxon>Pentapetalae</taxon>
        <taxon>Caryophyllales</taxon>
        <taxon>Nepenthaceae</taxon>
        <taxon>Nepenthes</taxon>
    </lineage>
</organism>
<feature type="transmembrane region" description="Helical" evidence="1">
    <location>
        <begin position="181"/>
        <end position="203"/>
    </location>
</feature>
<gene>
    <name evidence="2" type="ORF">Nepgr_003999</name>
</gene>
<accession>A0AAD3XEN5</accession>
<feature type="transmembrane region" description="Helical" evidence="1">
    <location>
        <begin position="54"/>
        <end position="80"/>
    </location>
</feature>
<keyword evidence="1" id="KW-0472">Membrane</keyword>
<reference evidence="2" key="1">
    <citation type="submission" date="2023-05" db="EMBL/GenBank/DDBJ databases">
        <title>Nepenthes gracilis genome sequencing.</title>
        <authorList>
            <person name="Fukushima K."/>
        </authorList>
    </citation>
    <scope>NUCLEOTIDE SEQUENCE</scope>
    <source>
        <strain evidence="2">SING2019-196</strain>
    </source>
</reference>
<keyword evidence="1" id="KW-1133">Transmembrane helix</keyword>
<feature type="transmembrane region" description="Helical" evidence="1">
    <location>
        <begin position="261"/>
        <end position="279"/>
    </location>
</feature>
<keyword evidence="1" id="KW-0812">Transmembrane</keyword>
<evidence type="ECO:0000313" key="2">
    <source>
        <dbReference type="EMBL" id="GMH02160.1"/>
    </source>
</evidence>